<dbReference type="Proteomes" id="UP000253318">
    <property type="component" value="Unassembled WGS sequence"/>
</dbReference>
<evidence type="ECO:0000313" key="3">
    <source>
        <dbReference type="Proteomes" id="UP000253318"/>
    </source>
</evidence>
<feature type="domain" description="Nucleoside phosphorylase" evidence="1">
    <location>
        <begin position="56"/>
        <end position="301"/>
    </location>
</feature>
<reference evidence="2 3" key="1">
    <citation type="submission" date="2018-04" db="EMBL/GenBank/DDBJ databases">
        <title>Novel actinobacteria from marine sediment.</title>
        <authorList>
            <person name="Ng Z.Y."/>
            <person name="Tan G.Y.A."/>
        </authorList>
    </citation>
    <scope>NUCLEOTIDE SEQUENCE [LARGE SCALE GENOMIC DNA]</scope>
    <source>
        <strain evidence="2 3">TPS81</strain>
    </source>
</reference>
<name>A0A368T3W3_9ACTN</name>
<evidence type="ECO:0000259" key="1">
    <source>
        <dbReference type="Pfam" id="PF01048"/>
    </source>
</evidence>
<dbReference type="PANTHER" id="PTHR46832:SF1">
    <property type="entry name" value="5'-METHYLTHIOADENOSINE_S-ADENOSYLHOMOCYSTEINE NUCLEOSIDASE"/>
    <property type="match status" value="1"/>
</dbReference>
<dbReference type="RefSeq" id="WP_114399143.1">
    <property type="nucleotide sequence ID" value="NZ_QEIM01000109.1"/>
</dbReference>
<sequence length="305" mass="32896">MIHFQDFGSRFVNTGNAQFTNSAVGTGSTVNNVMSAAPFRASQENEHSNHGNAYDVGVVTILPEETRAVRDALLLEQRKVDRLFFYQGTVDVGGSQVRVVAVQTHGQGQRSAMAACENLRRRFAPSTLALVGVGGGISPEQAAIGDVVVATRVVYYDRRKENPGITQRRGEERESPAEIGHAVNAFFSNHGAPARLSSVCSGGESRPFKAVPGLVASGEAVIADRDSEIRSFLHRYNDKILAVDMEAGGLSQFWQENSVNSEPNPGWVVIRGISDHADEEKGHAHHTLAANNAAAVLRALIPYLH</sequence>
<organism evidence="2 3">
    <name type="scientific">Marinitenerispora sediminis</name>
    <dbReference type="NCBI Taxonomy" id="1931232"/>
    <lineage>
        <taxon>Bacteria</taxon>
        <taxon>Bacillati</taxon>
        <taxon>Actinomycetota</taxon>
        <taxon>Actinomycetes</taxon>
        <taxon>Streptosporangiales</taxon>
        <taxon>Nocardiopsidaceae</taxon>
        <taxon>Marinitenerispora</taxon>
    </lineage>
</organism>
<dbReference type="GO" id="GO:0005829">
    <property type="term" value="C:cytosol"/>
    <property type="evidence" value="ECO:0007669"/>
    <property type="project" value="TreeGrafter"/>
</dbReference>
<dbReference type="GO" id="GO:0009116">
    <property type="term" value="P:nucleoside metabolic process"/>
    <property type="evidence" value="ECO:0007669"/>
    <property type="project" value="InterPro"/>
</dbReference>
<dbReference type="OrthoDB" id="3665249at2"/>
<dbReference type="GO" id="GO:0008782">
    <property type="term" value="F:adenosylhomocysteine nucleosidase activity"/>
    <property type="evidence" value="ECO:0007669"/>
    <property type="project" value="TreeGrafter"/>
</dbReference>
<proteinExistence type="predicted"/>
<gene>
    <name evidence="2" type="ORF">DEF24_21925</name>
</gene>
<dbReference type="PANTHER" id="PTHR46832">
    <property type="entry name" value="5'-METHYLTHIOADENOSINE/S-ADENOSYLHOMOCYSTEINE NUCLEOSIDASE"/>
    <property type="match status" value="1"/>
</dbReference>
<dbReference type="Pfam" id="PF01048">
    <property type="entry name" value="PNP_UDP_1"/>
    <property type="match status" value="1"/>
</dbReference>
<dbReference type="GO" id="GO:0008930">
    <property type="term" value="F:methylthioadenosine nucleosidase activity"/>
    <property type="evidence" value="ECO:0007669"/>
    <property type="project" value="TreeGrafter"/>
</dbReference>
<dbReference type="InterPro" id="IPR000845">
    <property type="entry name" value="Nucleoside_phosphorylase_d"/>
</dbReference>
<accession>A0A368T3W3</accession>
<protein>
    <recommendedName>
        <fullName evidence="1">Nucleoside phosphorylase domain-containing protein</fullName>
    </recommendedName>
</protein>
<comment type="caution">
    <text evidence="2">The sequence shown here is derived from an EMBL/GenBank/DDBJ whole genome shotgun (WGS) entry which is preliminary data.</text>
</comment>
<dbReference type="GO" id="GO:0019284">
    <property type="term" value="P:L-methionine salvage from S-adenosylmethionine"/>
    <property type="evidence" value="ECO:0007669"/>
    <property type="project" value="TreeGrafter"/>
</dbReference>
<keyword evidence="3" id="KW-1185">Reference proteome</keyword>
<dbReference type="SUPFAM" id="SSF53167">
    <property type="entry name" value="Purine and uridine phosphorylases"/>
    <property type="match status" value="1"/>
</dbReference>
<evidence type="ECO:0000313" key="2">
    <source>
        <dbReference type="EMBL" id="RCV52488.1"/>
    </source>
</evidence>
<dbReference type="EMBL" id="QEIN01000219">
    <property type="protein sequence ID" value="RCV52488.1"/>
    <property type="molecule type" value="Genomic_DNA"/>
</dbReference>
<dbReference type="InterPro" id="IPR035994">
    <property type="entry name" value="Nucleoside_phosphorylase_sf"/>
</dbReference>
<dbReference type="AlphaFoldDB" id="A0A368T3W3"/>
<dbReference type="Gene3D" id="3.40.50.1580">
    <property type="entry name" value="Nucleoside phosphorylase domain"/>
    <property type="match status" value="1"/>
</dbReference>